<evidence type="ECO:0000256" key="6">
    <source>
        <dbReference type="ARBA" id="ARBA00023136"/>
    </source>
</evidence>
<name>A0ABN0UQ26_9ACTN</name>
<keyword evidence="3" id="KW-1003">Cell membrane</keyword>
<comment type="caution">
    <text evidence="9">The sequence shown here is derived from an EMBL/GenBank/DDBJ whole genome shotgun (WGS) entry which is preliminary data.</text>
</comment>
<evidence type="ECO:0000313" key="10">
    <source>
        <dbReference type="Proteomes" id="UP001500967"/>
    </source>
</evidence>
<dbReference type="PANTHER" id="PTHR34582">
    <property type="entry name" value="UPF0702 TRANSMEMBRANE PROTEIN YCAP"/>
    <property type="match status" value="1"/>
</dbReference>
<evidence type="ECO:0000256" key="5">
    <source>
        <dbReference type="ARBA" id="ARBA00022989"/>
    </source>
</evidence>
<proteinExistence type="inferred from homology"/>
<evidence type="ECO:0000313" key="9">
    <source>
        <dbReference type="EMBL" id="GAA0257908.1"/>
    </source>
</evidence>
<protein>
    <recommendedName>
        <fullName evidence="8">YetF C-terminal domain-containing protein</fullName>
    </recommendedName>
</protein>
<gene>
    <name evidence="9" type="ORF">GCM10009539_49080</name>
</gene>
<organism evidence="9 10">
    <name type="scientific">Cryptosporangium japonicum</name>
    <dbReference type="NCBI Taxonomy" id="80872"/>
    <lineage>
        <taxon>Bacteria</taxon>
        <taxon>Bacillati</taxon>
        <taxon>Actinomycetota</taxon>
        <taxon>Actinomycetes</taxon>
        <taxon>Cryptosporangiales</taxon>
        <taxon>Cryptosporangiaceae</taxon>
        <taxon>Cryptosporangium</taxon>
    </lineage>
</organism>
<keyword evidence="4 7" id="KW-0812">Transmembrane</keyword>
<sequence>MEIVYRALVMFLFLWLITRAVGRTTLGELSTFELLLYVTMGDLIQQAVTQQDYSVTSGILAISVFALLTIALGWIQRRYRRSRPIVHGVPYVVVENGEPVPETMRMERLSLDDLIAAARPEGFERFADIKMAVLETNGQISFFARGNNGSNGAGGAPPAGG</sequence>
<evidence type="ECO:0000256" key="4">
    <source>
        <dbReference type="ARBA" id="ARBA00022692"/>
    </source>
</evidence>
<dbReference type="PANTHER" id="PTHR34582:SF6">
    <property type="entry name" value="UPF0702 TRANSMEMBRANE PROTEIN YCAP"/>
    <property type="match status" value="1"/>
</dbReference>
<evidence type="ECO:0000256" key="7">
    <source>
        <dbReference type="SAM" id="Phobius"/>
    </source>
</evidence>
<keyword evidence="5 7" id="KW-1133">Transmembrane helix</keyword>
<comment type="similarity">
    <text evidence="2">Belongs to the UPF0702 family.</text>
</comment>
<dbReference type="EMBL" id="BAAAGX010000018">
    <property type="protein sequence ID" value="GAA0257908.1"/>
    <property type="molecule type" value="Genomic_DNA"/>
</dbReference>
<reference evidence="9 10" key="1">
    <citation type="journal article" date="2019" name="Int. J. Syst. Evol. Microbiol.">
        <title>The Global Catalogue of Microorganisms (GCM) 10K type strain sequencing project: providing services to taxonomists for standard genome sequencing and annotation.</title>
        <authorList>
            <consortium name="The Broad Institute Genomics Platform"/>
            <consortium name="The Broad Institute Genome Sequencing Center for Infectious Disease"/>
            <person name="Wu L."/>
            <person name="Ma J."/>
        </authorList>
    </citation>
    <scope>NUCLEOTIDE SEQUENCE [LARGE SCALE GENOMIC DNA]</scope>
    <source>
        <strain evidence="9 10">JCM 10425</strain>
    </source>
</reference>
<comment type="subcellular location">
    <subcellularLocation>
        <location evidence="1">Cell membrane</location>
        <topology evidence="1">Multi-pass membrane protein</topology>
    </subcellularLocation>
</comment>
<keyword evidence="10" id="KW-1185">Reference proteome</keyword>
<dbReference type="InterPro" id="IPR023090">
    <property type="entry name" value="UPF0702_alpha/beta_dom_sf"/>
</dbReference>
<accession>A0ABN0UQ26</accession>
<evidence type="ECO:0000256" key="1">
    <source>
        <dbReference type="ARBA" id="ARBA00004651"/>
    </source>
</evidence>
<evidence type="ECO:0000259" key="8">
    <source>
        <dbReference type="Pfam" id="PF04239"/>
    </source>
</evidence>
<evidence type="ECO:0000256" key="3">
    <source>
        <dbReference type="ARBA" id="ARBA00022475"/>
    </source>
</evidence>
<keyword evidence="6 7" id="KW-0472">Membrane</keyword>
<feature type="transmembrane region" description="Helical" evidence="7">
    <location>
        <begin position="53"/>
        <end position="75"/>
    </location>
</feature>
<dbReference type="Pfam" id="PF04239">
    <property type="entry name" value="DUF421"/>
    <property type="match status" value="1"/>
</dbReference>
<evidence type="ECO:0000256" key="2">
    <source>
        <dbReference type="ARBA" id="ARBA00006448"/>
    </source>
</evidence>
<dbReference type="InterPro" id="IPR007353">
    <property type="entry name" value="DUF421"/>
</dbReference>
<dbReference type="RefSeq" id="WP_344651247.1">
    <property type="nucleotide sequence ID" value="NZ_BAAAGX010000018.1"/>
</dbReference>
<dbReference type="Proteomes" id="UP001500967">
    <property type="component" value="Unassembled WGS sequence"/>
</dbReference>
<feature type="domain" description="YetF C-terminal" evidence="8">
    <location>
        <begin position="79"/>
        <end position="147"/>
    </location>
</feature>
<dbReference type="Gene3D" id="3.30.240.20">
    <property type="entry name" value="bsu07140 like domains"/>
    <property type="match status" value="1"/>
</dbReference>